<dbReference type="EMBL" id="JAMKFB020000008">
    <property type="protein sequence ID" value="KAL0186864.1"/>
    <property type="molecule type" value="Genomic_DNA"/>
</dbReference>
<feature type="non-terminal residue" evidence="7">
    <location>
        <position position="1"/>
    </location>
</feature>
<comment type="caution">
    <text evidence="7">The sequence shown here is derived from an EMBL/GenBank/DDBJ whole genome shotgun (WGS) entry which is preliminary data.</text>
</comment>
<evidence type="ECO:0000256" key="6">
    <source>
        <dbReference type="ARBA" id="ARBA00023180"/>
    </source>
</evidence>
<keyword evidence="6" id="KW-0325">Glycoprotein</keyword>
<protein>
    <submittedName>
        <fullName evidence="7">Uncharacterized protein</fullName>
    </submittedName>
</protein>
<sequence>LYGTTRVRDGLELTDIVPRETGEYDFIRAQFRYFSFYNMYVVTQKADYAQIQPQLYELHQRFGTVKYVLREENGQLPR</sequence>
<keyword evidence="3" id="KW-0812">Transmembrane</keyword>
<evidence type="ECO:0000256" key="2">
    <source>
        <dbReference type="ARBA" id="ARBA00005585"/>
    </source>
</evidence>
<evidence type="ECO:0000313" key="7">
    <source>
        <dbReference type="EMBL" id="KAL0186864.1"/>
    </source>
</evidence>
<keyword evidence="8" id="KW-1185">Reference proteome</keyword>
<keyword evidence="4" id="KW-1133">Transmembrane helix</keyword>
<evidence type="ECO:0000256" key="4">
    <source>
        <dbReference type="ARBA" id="ARBA00022989"/>
    </source>
</evidence>
<evidence type="ECO:0000313" key="8">
    <source>
        <dbReference type="Proteomes" id="UP001529510"/>
    </source>
</evidence>
<organism evidence="7 8">
    <name type="scientific">Cirrhinus mrigala</name>
    <name type="common">Mrigala</name>
    <dbReference type="NCBI Taxonomy" id="683832"/>
    <lineage>
        <taxon>Eukaryota</taxon>
        <taxon>Metazoa</taxon>
        <taxon>Chordata</taxon>
        <taxon>Craniata</taxon>
        <taxon>Vertebrata</taxon>
        <taxon>Euteleostomi</taxon>
        <taxon>Actinopterygii</taxon>
        <taxon>Neopterygii</taxon>
        <taxon>Teleostei</taxon>
        <taxon>Ostariophysi</taxon>
        <taxon>Cypriniformes</taxon>
        <taxon>Cyprinidae</taxon>
        <taxon>Labeoninae</taxon>
        <taxon>Labeonini</taxon>
        <taxon>Cirrhinus</taxon>
    </lineage>
</organism>
<proteinExistence type="inferred from homology"/>
<name>A0ABD0QKW8_CIRMR</name>
<gene>
    <name evidence="7" type="ORF">M9458_018534</name>
</gene>
<comment type="similarity">
    <text evidence="2">Belongs to the patched family.</text>
</comment>
<dbReference type="PANTHER" id="PTHR46022:SF5">
    <property type="entry name" value="PROTEIN PATCHED HOMOLOG 1"/>
    <property type="match status" value="1"/>
</dbReference>
<dbReference type="GO" id="GO:0016020">
    <property type="term" value="C:membrane"/>
    <property type="evidence" value="ECO:0007669"/>
    <property type="project" value="UniProtKB-SubCell"/>
</dbReference>
<evidence type="ECO:0000256" key="5">
    <source>
        <dbReference type="ARBA" id="ARBA00023136"/>
    </source>
</evidence>
<comment type="subcellular location">
    <subcellularLocation>
        <location evidence="1">Membrane</location>
        <topology evidence="1">Multi-pass membrane protein</topology>
    </subcellularLocation>
</comment>
<evidence type="ECO:0000256" key="1">
    <source>
        <dbReference type="ARBA" id="ARBA00004141"/>
    </source>
</evidence>
<dbReference type="PANTHER" id="PTHR46022">
    <property type="entry name" value="PROTEIN PATCHED"/>
    <property type="match status" value="1"/>
</dbReference>
<dbReference type="AlphaFoldDB" id="A0ABD0QKW8"/>
<reference evidence="7 8" key="1">
    <citation type="submission" date="2024-05" db="EMBL/GenBank/DDBJ databases">
        <title>Genome sequencing and assembly of Indian major carp, Cirrhinus mrigala (Hamilton, 1822).</title>
        <authorList>
            <person name="Mohindra V."/>
            <person name="Chowdhury L.M."/>
            <person name="Lal K."/>
            <person name="Jena J.K."/>
        </authorList>
    </citation>
    <scope>NUCLEOTIDE SEQUENCE [LARGE SCALE GENOMIC DNA]</scope>
    <source>
        <strain evidence="7">CM1030</strain>
        <tissue evidence="7">Blood</tissue>
    </source>
</reference>
<evidence type="ECO:0000256" key="3">
    <source>
        <dbReference type="ARBA" id="ARBA00022692"/>
    </source>
</evidence>
<dbReference type="Proteomes" id="UP001529510">
    <property type="component" value="Unassembled WGS sequence"/>
</dbReference>
<accession>A0ABD0QKW8</accession>
<keyword evidence="5" id="KW-0472">Membrane</keyword>
<feature type="non-terminal residue" evidence="7">
    <location>
        <position position="78"/>
    </location>
</feature>